<dbReference type="CDD" id="cd16329">
    <property type="entry name" value="LolA_like"/>
    <property type="match status" value="1"/>
</dbReference>
<dbReference type="AlphaFoldDB" id="A0A3B0WJ15"/>
<dbReference type="InterPro" id="IPR033399">
    <property type="entry name" value="TP_0789-like"/>
</dbReference>
<feature type="domain" description="Uncharacterized protein TP-0789" evidence="1">
    <location>
        <begin position="83"/>
        <end position="274"/>
    </location>
</feature>
<reference evidence="2" key="1">
    <citation type="submission" date="2018-06" db="EMBL/GenBank/DDBJ databases">
        <authorList>
            <person name="Zhirakovskaya E."/>
        </authorList>
    </citation>
    <scope>NUCLEOTIDE SEQUENCE</scope>
</reference>
<gene>
    <name evidence="2" type="ORF">MNBD_GAMMA05-162</name>
</gene>
<dbReference type="Gene3D" id="2.50.20.10">
    <property type="entry name" value="Lipoprotein localisation LolA/LolB/LppX"/>
    <property type="match status" value="1"/>
</dbReference>
<name>A0A3B0WJ15_9ZZZZ</name>
<proteinExistence type="predicted"/>
<protein>
    <recommendedName>
        <fullName evidence="1">Uncharacterized protein TP-0789 domain-containing protein</fullName>
    </recommendedName>
</protein>
<dbReference type="Pfam" id="PF17131">
    <property type="entry name" value="LolA_like"/>
    <property type="match status" value="1"/>
</dbReference>
<sequence>MSVAKQKEETIMNSTNALLATLLIINSNTMAAAMPTGEQIAKNINARNEGISLSRKMQMVLTDKRGKQRIRETISYRKYFGDEKRTVIHYLTPRNIKKTAFLTFDYPEAEKDDHQWLYLPAMRKVRRISASDRGDYFLGTDFTYEDIKKESKVTLEDYTRKTLREEDLNGNSVYVIEAIPVNDEVAEELGYGKVIQWIDKNIWMTRKSVFYDVRGKLLKTIYTKDIKEVDGIWTAHRLKVDNHKTGHKTLFIFSAVIYDKEVRDDFFTQRALRRGL</sequence>
<organism evidence="2">
    <name type="scientific">hydrothermal vent metagenome</name>
    <dbReference type="NCBI Taxonomy" id="652676"/>
    <lineage>
        <taxon>unclassified sequences</taxon>
        <taxon>metagenomes</taxon>
        <taxon>ecological metagenomes</taxon>
    </lineage>
</organism>
<evidence type="ECO:0000259" key="1">
    <source>
        <dbReference type="Pfam" id="PF17131"/>
    </source>
</evidence>
<accession>A0A3B0WJ15</accession>
<evidence type="ECO:0000313" key="2">
    <source>
        <dbReference type="EMBL" id="VAW52303.1"/>
    </source>
</evidence>
<dbReference type="EMBL" id="UOFE01000026">
    <property type="protein sequence ID" value="VAW52303.1"/>
    <property type="molecule type" value="Genomic_DNA"/>
</dbReference>